<dbReference type="InterPro" id="IPR007829">
    <property type="entry name" value="TM2"/>
</dbReference>
<protein>
    <submittedName>
        <fullName evidence="7">TM2 domain-containing membrane protein YozV</fullName>
    </submittedName>
</protein>
<keyword evidence="2 5" id="KW-0812">Transmembrane</keyword>
<dbReference type="EMBL" id="JAUSWO010000001">
    <property type="protein sequence ID" value="MDQ0514119.1"/>
    <property type="molecule type" value="Genomic_DNA"/>
</dbReference>
<evidence type="ECO:0000256" key="2">
    <source>
        <dbReference type="ARBA" id="ARBA00022692"/>
    </source>
</evidence>
<evidence type="ECO:0000313" key="8">
    <source>
        <dbReference type="Proteomes" id="UP001240643"/>
    </source>
</evidence>
<accession>A0ABU0LZI4</accession>
<dbReference type="Pfam" id="PF05154">
    <property type="entry name" value="TM2"/>
    <property type="match status" value="1"/>
</dbReference>
<evidence type="ECO:0000259" key="6">
    <source>
        <dbReference type="Pfam" id="PF05154"/>
    </source>
</evidence>
<feature type="domain" description="TM2" evidence="6">
    <location>
        <begin position="9"/>
        <end position="57"/>
    </location>
</feature>
<organism evidence="7 8">
    <name type="scientific">Mycoplasmoides fastidiosum</name>
    <dbReference type="NCBI Taxonomy" id="92758"/>
    <lineage>
        <taxon>Bacteria</taxon>
        <taxon>Bacillati</taxon>
        <taxon>Mycoplasmatota</taxon>
        <taxon>Mycoplasmoidales</taxon>
        <taxon>Mycoplasmoidaceae</taxon>
        <taxon>Mycoplasmoides</taxon>
    </lineage>
</organism>
<feature type="transmembrane region" description="Helical" evidence="5">
    <location>
        <begin position="39"/>
        <end position="59"/>
    </location>
</feature>
<comment type="caution">
    <text evidence="7">The sequence shown here is derived from an EMBL/GenBank/DDBJ whole genome shotgun (WGS) entry which is preliminary data.</text>
</comment>
<name>A0ABU0LZI4_9BACT</name>
<proteinExistence type="predicted"/>
<keyword evidence="8" id="KW-1185">Reference proteome</keyword>
<dbReference type="RefSeq" id="WP_256547192.1">
    <property type="nucleotide sequence ID" value="NZ_CP101809.1"/>
</dbReference>
<feature type="transmembrane region" description="Helical" evidence="5">
    <location>
        <begin position="12"/>
        <end position="32"/>
    </location>
</feature>
<sequence length="130" mass="14577">MKNKIRIDGRNKITLVWLTLLTGLFGLEYFYVGRKELGFAKLGFSWVGATVITLAWVIYGSNPIVSTTGYGGVVSASWIGAAILFISLIWSFINLGFILVGKFRDNTNTPINAWNSSYQEWVEYLIKGEQ</sequence>
<feature type="transmembrane region" description="Helical" evidence="5">
    <location>
        <begin position="79"/>
        <end position="100"/>
    </location>
</feature>
<dbReference type="Proteomes" id="UP001240643">
    <property type="component" value="Unassembled WGS sequence"/>
</dbReference>
<comment type="subcellular location">
    <subcellularLocation>
        <location evidence="1">Membrane</location>
        <topology evidence="1">Multi-pass membrane protein</topology>
    </subcellularLocation>
</comment>
<evidence type="ECO:0000313" key="7">
    <source>
        <dbReference type="EMBL" id="MDQ0514119.1"/>
    </source>
</evidence>
<keyword evidence="3 5" id="KW-1133">Transmembrane helix</keyword>
<reference evidence="7" key="1">
    <citation type="submission" date="2023-07" db="EMBL/GenBank/DDBJ databases">
        <title>Genomic Encyclopedia of Type Strains, Phase IV (KMG-IV): sequencing the most valuable type-strain genomes for metagenomic binning, comparative biology and taxonomic classification.</title>
        <authorList>
            <person name="Goeker M."/>
        </authorList>
    </citation>
    <scope>NUCLEOTIDE SEQUENCE [LARGE SCALE GENOMIC DNA]</scope>
    <source>
        <strain evidence="7">DSM 21204</strain>
    </source>
</reference>
<evidence type="ECO:0000256" key="5">
    <source>
        <dbReference type="SAM" id="Phobius"/>
    </source>
</evidence>
<gene>
    <name evidence="7" type="ORF">J2Z62_000557</name>
</gene>
<evidence type="ECO:0000256" key="1">
    <source>
        <dbReference type="ARBA" id="ARBA00004141"/>
    </source>
</evidence>
<keyword evidence="4 5" id="KW-0472">Membrane</keyword>
<evidence type="ECO:0000256" key="4">
    <source>
        <dbReference type="ARBA" id="ARBA00023136"/>
    </source>
</evidence>
<evidence type="ECO:0000256" key="3">
    <source>
        <dbReference type="ARBA" id="ARBA00022989"/>
    </source>
</evidence>